<dbReference type="SMART" id="SM00491">
    <property type="entry name" value="HELICc2"/>
    <property type="match status" value="1"/>
</dbReference>
<dbReference type="InterPro" id="IPR027417">
    <property type="entry name" value="P-loop_NTPase"/>
</dbReference>
<dbReference type="GO" id="GO:0005524">
    <property type="term" value="F:ATP binding"/>
    <property type="evidence" value="ECO:0007669"/>
    <property type="project" value="UniProtKB-KW"/>
</dbReference>
<dbReference type="PANTHER" id="PTHR11472">
    <property type="entry name" value="DNA REPAIR DEAD HELICASE RAD3/XP-D SUBFAMILY MEMBER"/>
    <property type="match status" value="1"/>
</dbReference>
<dbReference type="GO" id="GO:0016818">
    <property type="term" value="F:hydrolase activity, acting on acid anhydrides, in phosphorus-containing anhydrides"/>
    <property type="evidence" value="ECO:0007669"/>
    <property type="project" value="InterPro"/>
</dbReference>
<dbReference type="InterPro" id="IPR006555">
    <property type="entry name" value="ATP-dep_Helicase_C"/>
</dbReference>
<name>Q5UF23_9PROT</name>
<keyword evidence="1" id="KW-0547">Nucleotide-binding</keyword>
<organism evidence="6">
    <name type="scientific">uncultured alpha proteobacterium EBAC2C11</name>
    <dbReference type="NCBI Taxonomy" id="295349"/>
    <lineage>
        <taxon>Bacteria</taxon>
        <taxon>Pseudomonadati</taxon>
        <taxon>Pseudomonadota</taxon>
        <taxon>Alphaproteobacteria</taxon>
        <taxon>Candidatus Puniceispirillales</taxon>
        <taxon>environmental samples</taxon>
    </lineage>
</organism>
<protein>
    <submittedName>
        <fullName evidence="6">Predicted Rad3-related DNA helicases</fullName>
    </submittedName>
</protein>
<evidence type="ECO:0000256" key="1">
    <source>
        <dbReference type="ARBA" id="ARBA00022741"/>
    </source>
</evidence>
<evidence type="ECO:0000256" key="3">
    <source>
        <dbReference type="ARBA" id="ARBA00022840"/>
    </source>
</evidence>
<dbReference type="Pfam" id="PF13307">
    <property type="entry name" value="Helicase_C_2"/>
    <property type="match status" value="1"/>
</dbReference>
<dbReference type="PROSITE" id="PS51193">
    <property type="entry name" value="HELICASE_ATP_BIND_2"/>
    <property type="match status" value="1"/>
</dbReference>
<proteinExistence type="inferred from homology"/>
<keyword evidence="3" id="KW-0067">ATP-binding</keyword>
<dbReference type="Gene3D" id="3.40.50.300">
    <property type="entry name" value="P-loop containing nucleotide triphosphate hydrolases"/>
    <property type="match status" value="2"/>
</dbReference>
<comment type="similarity">
    <text evidence="4">Belongs to the helicase family. DinG subfamily.</text>
</comment>
<gene>
    <name evidence="6" type="ORF">Red2C11_14</name>
</gene>
<dbReference type="GO" id="GO:0003676">
    <property type="term" value="F:nucleic acid binding"/>
    <property type="evidence" value="ECO:0007669"/>
    <property type="project" value="InterPro"/>
</dbReference>
<dbReference type="SUPFAM" id="SSF52540">
    <property type="entry name" value="P-loop containing nucleoside triphosphate hydrolases"/>
    <property type="match status" value="1"/>
</dbReference>
<evidence type="ECO:0000256" key="4">
    <source>
        <dbReference type="ARBA" id="ARBA00038058"/>
    </source>
</evidence>
<dbReference type="InterPro" id="IPR014013">
    <property type="entry name" value="Helic_SF1/SF2_ATP-bd_DinG/Rad3"/>
</dbReference>
<evidence type="ECO:0000256" key="2">
    <source>
        <dbReference type="ARBA" id="ARBA00022801"/>
    </source>
</evidence>
<sequence>MGLADRRGECIHAACPHYDRCFVEKSIRGAKRADIVITNHALVMVQAAYGNKDDRRTPTRYVFDEGHHVFDAADSAFSAYLSGRETAELRNWVRGAEDGRRGRARGLKRRIEDLVAGDDAALAHIEEALEAARALPTQGWENRISAAQPLGAGEIFFMHLRSSLYLRASVPDSLYDLQCELYPAPDELLAAAREFANSLATLAAPLTRLVSCLLKFLDDHVGDIDSSQRARIEGAVRGLELRAIGPLGAWQTMLADVAGGARDGFVDWMQIDRLDGQDRDVGLARHWLDPTIPFADNVLDNAHGVTVTSATLQDYTNPKNARVKATRDDSDEFASTSLKSDIGKAPHDGWQSALALTGAAHLDHAAMRASFSSPFDYGNQTRILVVNDLDRNRPEATASAMAALMIAAGGGSLGLFTAIRRLRAVYPALAAHLDIAGLPLYAQHIDKMNLQTLLAMFREDPESCLLGTDAVRDGIDVPGAALRLIVFDRMPWPRSDILFSARAKWQGRDTWTERQTRLRLRQAFGRLIRRDDDRGVFVMLDSRLPTRLTSAFPADVDIQRVGLADAIGQTREFLK</sequence>
<dbReference type="InterPro" id="IPR045028">
    <property type="entry name" value="DinG/Rad3-like"/>
</dbReference>
<reference evidence="6" key="1">
    <citation type="submission" date="2004-09" db="EMBL/GenBank/DDBJ databases">
        <title>SAR116.</title>
        <authorList>
            <person name="Sabehi G."/>
            <person name="Beja O."/>
        </authorList>
    </citation>
    <scope>NUCLEOTIDE SEQUENCE</scope>
</reference>
<evidence type="ECO:0000259" key="5">
    <source>
        <dbReference type="PROSITE" id="PS51193"/>
    </source>
</evidence>
<keyword evidence="2" id="KW-0378">Hydrolase</keyword>
<evidence type="ECO:0000313" key="6">
    <source>
        <dbReference type="EMBL" id="AAV31664.1"/>
    </source>
</evidence>
<dbReference type="GO" id="GO:0006139">
    <property type="term" value="P:nucleobase-containing compound metabolic process"/>
    <property type="evidence" value="ECO:0007669"/>
    <property type="project" value="InterPro"/>
</dbReference>
<dbReference type="PANTHER" id="PTHR11472:SF34">
    <property type="entry name" value="REGULATOR OF TELOMERE ELONGATION HELICASE 1"/>
    <property type="match status" value="1"/>
</dbReference>
<accession>Q5UF23</accession>
<keyword evidence="6" id="KW-0347">Helicase</keyword>
<feature type="domain" description="Helicase ATP-binding" evidence="5">
    <location>
        <begin position="1"/>
        <end position="114"/>
    </location>
</feature>
<dbReference type="GO" id="GO:0003678">
    <property type="term" value="F:DNA helicase activity"/>
    <property type="evidence" value="ECO:0007669"/>
    <property type="project" value="TreeGrafter"/>
</dbReference>
<dbReference type="EMBL" id="AY744399">
    <property type="protein sequence ID" value="AAV31664.1"/>
    <property type="molecule type" value="Genomic_DNA"/>
</dbReference>
<dbReference type="AlphaFoldDB" id="Q5UF23"/>